<name>A0A816DBW1_9BILA</name>
<accession>A0A816DBW1</accession>
<dbReference type="Proteomes" id="UP000663870">
    <property type="component" value="Unassembled WGS sequence"/>
</dbReference>
<gene>
    <name evidence="2" type="ORF">JXQ802_LOCUS52409</name>
    <name evidence="1" type="ORF">PYM288_LOCUS36079</name>
</gene>
<reference evidence="2" key="1">
    <citation type="submission" date="2021-02" db="EMBL/GenBank/DDBJ databases">
        <authorList>
            <person name="Nowell W R."/>
        </authorList>
    </citation>
    <scope>NUCLEOTIDE SEQUENCE</scope>
</reference>
<dbReference type="EMBL" id="CAJNOL010008291">
    <property type="protein sequence ID" value="CAF1635303.1"/>
    <property type="molecule type" value="Genomic_DNA"/>
</dbReference>
<sequence>MTQYRSVRAGDKIIPVHEISPFKNGKSSNINVRLSQIRSVKREHRSDTFVPPIIGNF</sequence>
<evidence type="ECO:0000313" key="3">
    <source>
        <dbReference type="Proteomes" id="UP000663870"/>
    </source>
</evidence>
<feature type="non-terminal residue" evidence="2">
    <location>
        <position position="57"/>
    </location>
</feature>
<comment type="caution">
    <text evidence="2">The sequence shown here is derived from an EMBL/GenBank/DDBJ whole genome shotgun (WGS) entry which is preliminary data.</text>
</comment>
<organism evidence="2 3">
    <name type="scientific">Rotaria sordida</name>
    <dbReference type="NCBI Taxonomy" id="392033"/>
    <lineage>
        <taxon>Eukaryota</taxon>
        <taxon>Metazoa</taxon>
        <taxon>Spiralia</taxon>
        <taxon>Gnathifera</taxon>
        <taxon>Rotifera</taxon>
        <taxon>Eurotatoria</taxon>
        <taxon>Bdelloidea</taxon>
        <taxon>Philodinida</taxon>
        <taxon>Philodinidae</taxon>
        <taxon>Rotaria</taxon>
    </lineage>
</organism>
<protein>
    <submittedName>
        <fullName evidence="2">Uncharacterized protein</fullName>
    </submittedName>
</protein>
<dbReference type="Proteomes" id="UP000663854">
    <property type="component" value="Unassembled WGS sequence"/>
</dbReference>
<dbReference type="EMBL" id="CAJNOH010006694">
    <property type="protein sequence ID" value="CAF1439057.1"/>
    <property type="molecule type" value="Genomic_DNA"/>
</dbReference>
<keyword evidence="3" id="KW-1185">Reference proteome</keyword>
<dbReference type="AlphaFoldDB" id="A0A816DBW1"/>
<evidence type="ECO:0000313" key="1">
    <source>
        <dbReference type="EMBL" id="CAF1439057.1"/>
    </source>
</evidence>
<evidence type="ECO:0000313" key="2">
    <source>
        <dbReference type="EMBL" id="CAF1635303.1"/>
    </source>
</evidence>
<proteinExistence type="predicted"/>